<evidence type="ECO:0000256" key="2">
    <source>
        <dbReference type="PROSITE-ProRule" id="PRU00325"/>
    </source>
</evidence>
<comment type="caution">
    <text evidence="7">The sequence shown here is derived from an EMBL/GenBank/DDBJ whole genome shotgun (WGS) entry which is preliminary data.</text>
</comment>
<reference evidence="7 8" key="1">
    <citation type="submission" date="2023-06" db="EMBL/GenBank/DDBJ databases">
        <title>Draft genome sequence of Gleimia hominis type strain CCUG 57540T.</title>
        <authorList>
            <person name="Salva-Serra F."/>
            <person name="Cardew S."/>
            <person name="Jensie Markopoulos S."/>
            <person name="Ohlen M."/>
            <person name="Inganas E."/>
            <person name="Svensson-Stadler L."/>
            <person name="Moore E.R.B."/>
        </authorList>
    </citation>
    <scope>NUCLEOTIDE SEQUENCE [LARGE SCALE GENOMIC DNA]</scope>
    <source>
        <strain evidence="7 8">CCUG 57540</strain>
    </source>
</reference>
<dbReference type="SUPFAM" id="SSF52540">
    <property type="entry name" value="P-loop containing nucleoside triphosphate hydrolases"/>
    <property type="match status" value="2"/>
</dbReference>
<keyword evidence="2" id="KW-0479">Metal-binding</keyword>
<keyword evidence="7" id="KW-0547">Nucleotide-binding</keyword>
<dbReference type="EMBL" id="JASXSX010000001">
    <property type="protein sequence ID" value="MDT3767573.1"/>
    <property type="molecule type" value="Genomic_DNA"/>
</dbReference>
<keyword evidence="8" id="KW-1185">Reference proteome</keyword>
<accession>A0ABU3IB23</accession>
<protein>
    <submittedName>
        <fullName evidence="7">DEAD/DEAH box helicase</fullName>
        <ecNumber evidence="7">3.6.4.-</ecNumber>
    </submittedName>
</protein>
<dbReference type="InterPro" id="IPR038718">
    <property type="entry name" value="SNF2-like_sf"/>
</dbReference>
<dbReference type="SMART" id="SM00487">
    <property type="entry name" value="DEXDc"/>
    <property type="match status" value="1"/>
</dbReference>
<dbReference type="Pfam" id="PF00176">
    <property type="entry name" value="SNF2-rel_dom"/>
    <property type="match status" value="1"/>
</dbReference>
<evidence type="ECO:0000313" key="8">
    <source>
        <dbReference type="Proteomes" id="UP001247542"/>
    </source>
</evidence>
<keyword evidence="2" id="KW-0862">Zinc</keyword>
<evidence type="ECO:0000259" key="5">
    <source>
        <dbReference type="PROSITE" id="PS51192"/>
    </source>
</evidence>
<dbReference type="InterPro" id="IPR049730">
    <property type="entry name" value="SNF2/RAD54-like_C"/>
</dbReference>
<feature type="domain" description="SWIM-type" evidence="4">
    <location>
        <begin position="60"/>
        <end position="97"/>
    </location>
</feature>
<keyword evidence="1 7" id="KW-0378">Hydrolase</keyword>
<dbReference type="InterPro" id="IPR001650">
    <property type="entry name" value="Helicase_C-like"/>
</dbReference>
<name>A0ABU3IB23_9ACTO</name>
<dbReference type="PROSITE" id="PS51192">
    <property type="entry name" value="HELICASE_ATP_BIND_1"/>
    <property type="match status" value="1"/>
</dbReference>
<evidence type="ECO:0000259" key="6">
    <source>
        <dbReference type="PROSITE" id="PS51194"/>
    </source>
</evidence>
<feature type="domain" description="Helicase C-terminal" evidence="6">
    <location>
        <begin position="895"/>
        <end position="1056"/>
    </location>
</feature>
<dbReference type="SMART" id="SM00490">
    <property type="entry name" value="HELICc"/>
    <property type="match status" value="1"/>
</dbReference>
<dbReference type="Gene3D" id="3.40.50.300">
    <property type="entry name" value="P-loop containing nucleotide triphosphate hydrolases"/>
    <property type="match status" value="1"/>
</dbReference>
<dbReference type="GO" id="GO:0004386">
    <property type="term" value="F:helicase activity"/>
    <property type="evidence" value="ECO:0007669"/>
    <property type="project" value="UniProtKB-KW"/>
</dbReference>
<feature type="domain" description="Helicase ATP-binding" evidence="5">
    <location>
        <begin position="591"/>
        <end position="754"/>
    </location>
</feature>
<keyword evidence="2" id="KW-0863">Zinc-finger</keyword>
<dbReference type="InterPro" id="IPR014001">
    <property type="entry name" value="Helicase_ATP-bd"/>
</dbReference>
<feature type="region of interest" description="Disordered" evidence="3">
    <location>
        <begin position="866"/>
        <end position="888"/>
    </location>
</feature>
<dbReference type="EC" id="3.6.4.-" evidence="7"/>
<dbReference type="GO" id="GO:0016787">
    <property type="term" value="F:hydrolase activity"/>
    <property type="evidence" value="ECO:0007669"/>
    <property type="project" value="UniProtKB-KW"/>
</dbReference>
<dbReference type="InterPro" id="IPR000330">
    <property type="entry name" value="SNF2_N"/>
</dbReference>
<dbReference type="Proteomes" id="UP001247542">
    <property type="component" value="Unassembled WGS sequence"/>
</dbReference>
<evidence type="ECO:0000256" key="1">
    <source>
        <dbReference type="ARBA" id="ARBA00022801"/>
    </source>
</evidence>
<proteinExistence type="predicted"/>
<dbReference type="Gene3D" id="3.40.50.10810">
    <property type="entry name" value="Tandem AAA-ATPase domain"/>
    <property type="match status" value="1"/>
</dbReference>
<dbReference type="PANTHER" id="PTHR10799">
    <property type="entry name" value="SNF2/RAD54 HELICASE FAMILY"/>
    <property type="match status" value="1"/>
</dbReference>
<dbReference type="CDD" id="cd18793">
    <property type="entry name" value="SF2_C_SNF"/>
    <property type="match status" value="1"/>
</dbReference>
<keyword evidence="7" id="KW-0067">ATP-binding</keyword>
<keyword evidence="7" id="KW-0347">Helicase</keyword>
<organism evidence="7 8">
    <name type="scientific">Gleimia hominis</name>
    <dbReference type="NCBI Taxonomy" id="595468"/>
    <lineage>
        <taxon>Bacteria</taxon>
        <taxon>Bacillati</taxon>
        <taxon>Actinomycetota</taxon>
        <taxon>Actinomycetes</taxon>
        <taxon>Actinomycetales</taxon>
        <taxon>Actinomycetaceae</taxon>
        <taxon>Gleimia</taxon>
    </lineage>
</organism>
<dbReference type="InterPro" id="IPR007527">
    <property type="entry name" value="Znf_SWIM"/>
</dbReference>
<dbReference type="PROSITE" id="PS50966">
    <property type="entry name" value="ZF_SWIM"/>
    <property type="match status" value="1"/>
</dbReference>
<dbReference type="PROSITE" id="PS51194">
    <property type="entry name" value="HELICASE_CTER"/>
    <property type="match status" value="1"/>
</dbReference>
<gene>
    <name evidence="7" type="ORF">QS713_05785</name>
</gene>
<dbReference type="RefSeq" id="WP_313273240.1">
    <property type="nucleotide sequence ID" value="NZ_JASXSX010000001.1"/>
</dbReference>
<sequence>MNNLKQTIAQARDQDIIGLVGPATYGQALRTVDRGDVKTLNYNHQQTQIIAKVKGAGVTYTCWISQTGPLIRDLDLTCACRTHTYCKHATAALLQAQKQLTRTHQPNWRATLTPLLEPDTQGTPLALVLTTGEQILITPRRTGKTHKWIAKRASWADLTSTKWESVTRGIRPDHLNIIRRIYQQARTSPTWTSPNHVTLNALGAQALELLKEAQTQGIQLFTQTQTELDPLTITSNGVDLQLQTTTHEHGLNLLVRIRENQLPISKYRIIETHPPLVLYENKLTHVRTAPQPLLELARTHKPITIPNPDLPDFYLNYAPRLKQLLDQDSQAVRGPKLKGIARFTPGRIQINFEATYQAGNQEIHLTPQQVRSRFHSDIQTFRQQIRDLANEFHPLRATEKTQYLDLADLNAFLQWAPAASAQRDWLTWEIDDQLRDIDVVDQPVDFHAQVLDADDPDWFELKIAVDVDGESVPYGDILQAVATNRTWVRTPSGRWAQIDSNIVQRIQQLLHDLGQERDNKTHVPTHSLGLLKLLEELDVKVVGDSSWYQNMRALLLDEESHENNNAFTPPVSQPENAQLRDYQLGGVRWLQRVTTRGFGAILADDMGLGKTMQLLAMIQTKKDEGQLNQGVLVVAPTSVVSTWLTETRRYFPNLKAAAVPGMQSRRAHALTTLLDDTDILITSWALLRLEATQYEELELDGAIFDEAQAIKNPTTNGHKAARSLKAPWKVAVTGTPVENTVRDLWSLMRVVNPPLLPGLSAFNEQYRRPIEIDENPQALTQLRGLTSPFILRRTKEQVARELPEKIEQTLAVELDGPHREVYERALMKERKRILGLEDDESSAADILAALTRLRLLALDPTLVPLEAEQESGDTDTQSADKNASRAQRVEQSASAKTRLLLSHVDELVASGHSVLVFSQFTRYLQKIREQLERKDIAVAYLDGHTRHRDQVIKSFTSGQKHVFLISLRAGGTGLTLTQADYVYLMDPWWNPAVEQQAIDRAHRIGQTKTVNVYRLASADTIEEKVLALQEHKRKVTSQVLSDASPTLTREDLRELLQI</sequence>
<feature type="compositionally biased region" description="Polar residues" evidence="3">
    <location>
        <begin position="874"/>
        <end position="888"/>
    </location>
</feature>
<dbReference type="InterPro" id="IPR027417">
    <property type="entry name" value="P-loop_NTPase"/>
</dbReference>
<evidence type="ECO:0000256" key="3">
    <source>
        <dbReference type="SAM" id="MobiDB-lite"/>
    </source>
</evidence>
<dbReference type="Pfam" id="PF00271">
    <property type="entry name" value="Helicase_C"/>
    <property type="match status" value="1"/>
</dbReference>
<evidence type="ECO:0000313" key="7">
    <source>
        <dbReference type="EMBL" id="MDT3767573.1"/>
    </source>
</evidence>
<evidence type="ECO:0000259" key="4">
    <source>
        <dbReference type="PROSITE" id="PS50966"/>
    </source>
</evidence>